<evidence type="ECO:0000313" key="1">
    <source>
        <dbReference type="EMBL" id="QXJ28603.1"/>
    </source>
</evidence>
<protein>
    <submittedName>
        <fullName evidence="1">Uncharacterized protein</fullName>
    </submittedName>
</protein>
<accession>A0A8F5GT57</accession>
<dbReference type="Proteomes" id="UP000694018">
    <property type="component" value="Chromosome"/>
</dbReference>
<dbReference type="KEGG" id="sshi:J5U23_01472"/>
<reference evidence="1" key="1">
    <citation type="journal article" date="2021" name="Environ. Microbiol.">
        <title>New insights into the diversity and evolution of the archaeal mobilome from three complete genomes of Saccharolobus shibatae.</title>
        <authorList>
            <person name="Medvedeva S."/>
            <person name="Brandt D."/>
            <person name="Cvirkaite-Krupovic V."/>
            <person name="Liu Y."/>
            <person name="Severinov K."/>
            <person name="Ishino S."/>
            <person name="Ishino Y."/>
            <person name="Prangishvili D."/>
            <person name="Kalinowski J."/>
            <person name="Krupovic M."/>
        </authorList>
    </citation>
    <scope>NUCLEOTIDE SEQUENCE</scope>
    <source>
        <strain evidence="1">B12</strain>
    </source>
</reference>
<name>A0A8F5GT57_SACSH</name>
<dbReference type="AlphaFoldDB" id="A0A8F5GT57"/>
<dbReference type="EMBL" id="CP077717">
    <property type="protein sequence ID" value="QXJ28603.1"/>
    <property type="molecule type" value="Genomic_DNA"/>
</dbReference>
<sequence length="46" mass="5353">MHLLQLQSQAFIDLTRRLLTNLGISVEVYKESLRKISELNLLRVLS</sequence>
<proteinExistence type="predicted"/>
<organism evidence="1 2">
    <name type="scientific">Saccharolobus shibatae (strain ATCC 51178 / DSM 5389 / JCM 8931 / NBRC 15437 / B12)</name>
    <name type="common">Sulfolobus shibatae</name>
    <dbReference type="NCBI Taxonomy" id="523848"/>
    <lineage>
        <taxon>Archaea</taxon>
        <taxon>Thermoproteota</taxon>
        <taxon>Thermoprotei</taxon>
        <taxon>Sulfolobales</taxon>
        <taxon>Sulfolobaceae</taxon>
        <taxon>Saccharolobus</taxon>
    </lineage>
</organism>
<evidence type="ECO:0000313" key="2">
    <source>
        <dbReference type="Proteomes" id="UP000694018"/>
    </source>
</evidence>
<gene>
    <name evidence="1" type="ORF">J5U23_01472</name>
</gene>